<feature type="compositionally biased region" description="Acidic residues" evidence="1">
    <location>
        <begin position="35"/>
        <end position="44"/>
    </location>
</feature>
<evidence type="ECO:0000256" key="1">
    <source>
        <dbReference type="SAM" id="MobiDB-lite"/>
    </source>
</evidence>
<keyword evidence="3" id="KW-1185">Reference proteome</keyword>
<protein>
    <submittedName>
        <fullName evidence="2">Uncharacterized protein</fullName>
    </submittedName>
</protein>
<dbReference type="AlphaFoldDB" id="A0A8R7PYP9"/>
<organism evidence="2 3">
    <name type="scientific">Triticum urartu</name>
    <name type="common">Red wild einkorn</name>
    <name type="synonym">Crithodium urartu</name>
    <dbReference type="NCBI Taxonomy" id="4572"/>
    <lineage>
        <taxon>Eukaryota</taxon>
        <taxon>Viridiplantae</taxon>
        <taxon>Streptophyta</taxon>
        <taxon>Embryophyta</taxon>
        <taxon>Tracheophyta</taxon>
        <taxon>Spermatophyta</taxon>
        <taxon>Magnoliopsida</taxon>
        <taxon>Liliopsida</taxon>
        <taxon>Poales</taxon>
        <taxon>Poaceae</taxon>
        <taxon>BOP clade</taxon>
        <taxon>Pooideae</taxon>
        <taxon>Triticodae</taxon>
        <taxon>Triticeae</taxon>
        <taxon>Triticinae</taxon>
        <taxon>Triticum</taxon>
    </lineage>
</organism>
<dbReference type="Proteomes" id="UP000015106">
    <property type="component" value="Chromosome 4"/>
</dbReference>
<reference evidence="2" key="2">
    <citation type="submission" date="2018-03" db="EMBL/GenBank/DDBJ databases">
        <title>The Triticum urartu genome reveals the dynamic nature of wheat genome evolution.</title>
        <authorList>
            <person name="Ling H."/>
            <person name="Ma B."/>
            <person name="Shi X."/>
            <person name="Liu H."/>
            <person name="Dong L."/>
            <person name="Sun H."/>
            <person name="Cao Y."/>
            <person name="Gao Q."/>
            <person name="Zheng S."/>
            <person name="Li Y."/>
            <person name="Yu Y."/>
            <person name="Du H."/>
            <person name="Qi M."/>
            <person name="Li Y."/>
            <person name="Yu H."/>
            <person name="Cui Y."/>
            <person name="Wang N."/>
            <person name="Chen C."/>
            <person name="Wu H."/>
            <person name="Zhao Y."/>
            <person name="Zhang J."/>
            <person name="Li Y."/>
            <person name="Zhou W."/>
            <person name="Zhang B."/>
            <person name="Hu W."/>
            <person name="Eijk M."/>
            <person name="Tang J."/>
            <person name="Witsenboer H."/>
            <person name="Zhao S."/>
            <person name="Li Z."/>
            <person name="Zhang A."/>
            <person name="Wang D."/>
            <person name="Liang C."/>
        </authorList>
    </citation>
    <scope>NUCLEOTIDE SEQUENCE [LARGE SCALE GENOMIC DNA]</scope>
    <source>
        <strain evidence="2">cv. G1812</strain>
    </source>
</reference>
<dbReference type="Gramene" id="TuG1812G0400000031.01.T01">
    <property type="protein sequence ID" value="TuG1812G0400000031.01.T01.cds321846"/>
    <property type="gene ID" value="TuG1812G0400000031.01"/>
</dbReference>
<feature type="region of interest" description="Disordered" evidence="1">
    <location>
        <begin position="1"/>
        <end position="48"/>
    </location>
</feature>
<name>A0A8R7PYP9_TRIUA</name>
<dbReference type="EnsemblPlants" id="TuG1812G0400000031.01.T01">
    <property type="protein sequence ID" value="TuG1812G0400000031.01.T01.cds321846"/>
    <property type="gene ID" value="TuG1812G0400000031.01"/>
</dbReference>
<evidence type="ECO:0000313" key="3">
    <source>
        <dbReference type="Proteomes" id="UP000015106"/>
    </source>
</evidence>
<feature type="region of interest" description="Disordered" evidence="1">
    <location>
        <begin position="231"/>
        <end position="269"/>
    </location>
</feature>
<reference evidence="3" key="1">
    <citation type="journal article" date="2013" name="Nature">
        <title>Draft genome of the wheat A-genome progenitor Triticum urartu.</title>
        <authorList>
            <person name="Ling H.Q."/>
            <person name="Zhao S."/>
            <person name="Liu D."/>
            <person name="Wang J."/>
            <person name="Sun H."/>
            <person name="Zhang C."/>
            <person name="Fan H."/>
            <person name="Li D."/>
            <person name="Dong L."/>
            <person name="Tao Y."/>
            <person name="Gao C."/>
            <person name="Wu H."/>
            <person name="Li Y."/>
            <person name="Cui Y."/>
            <person name="Guo X."/>
            <person name="Zheng S."/>
            <person name="Wang B."/>
            <person name="Yu K."/>
            <person name="Liang Q."/>
            <person name="Yang W."/>
            <person name="Lou X."/>
            <person name="Chen J."/>
            <person name="Feng M."/>
            <person name="Jian J."/>
            <person name="Zhang X."/>
            <person name="Luo G."/>
            <person name="Jiang Y."/>
            <person name="Liu J."/>
            <person name="Wang Z."/>
            <person name="Sha Y."/>
            <person name="Zhang B."/>
            <person name="Wu H."/>
            <person name="Tang D."/>
            <person name="Shen Q."/>
            <person name="Xue P."/>
            <person name="Zou S."/>
            <person name="Wang X."/>
            <person name="Liu X."/>
            <person name="Wang F."/>
            <person name="Yang Y."/>
            <person name="An X."/>
            <person name="Dong Z."/>
            <person name="Zhang K."/>
            <person name="Zhang X."/>
            <person name="Luo M.C."/>
            <person name="Dvorak J."/>
            <person name="Tong Y."/>
            <person name="Wang J."/>
            <person name="Yang H."/>
            <person name="Li Z."/>
            <person name="Wang D."/>
            <person name="Zhang A."/>
            <person name="Wang J."/>
        </authorList>
    </citation>
    <scope>NUCLEOTIDE SEQUENCE</scope>
    <source>
        <strain evidence="3">cv. G1812</strain>
    </source>
</reference>
<accession>A0A8R7PYP9</accession>
<feature type="compositionally biased region" description="Basic and acidic residues" evidence="1">
    <location>
        <begin position="19"/>
        <end position="34"/>
    </location>
</feature>
<sequence>MGGPPQPEPGQVAAEEEPREEHQEAVDEAQRQEAEQEDGDGEGGDAEHLAREHVHAVAHHHGRPRAVVAQVQAHLHAGVAAADDQDPLPLVRLAGLVLGHVAHRALEGVGAVQVRDDALRVLARGHHQPTTDVLRDDLSVVGSVGGGDPPEAGGVVEACGDDGLAEAGADVEGGGVGLEVGDELVLGGVLGVVVGEGHARELAEVLGEVEAEAVVGAALPERGEAVVAVEDDGGDAARVQAGRRRDARRPRAHDDGAVHPHGARCHHAR</sequence>
<feature type="compositionally biased region" description="Basic residues" evidence="1">
    <location>
        <begin position="241"/>
        <end position="251"/>
    </location>
</feature>
<evidence type="ECO:0000313" key="2">
    <source>
        <dbReference type="EnsemblPlants" id="TuG1812G0400000031.01.T01.cds321846"/>
    </source>
</evidence>
<reference evidence="2" key="3">
    <citation type="submission" date="2022-06" db="UniProtKB">
        <authorList>
            <consortium name="EnsemblPlants"/>
        </authorList>
    </citation>
    <scope>IDENTIFICATION</scope>
</reference>
<proteinExistence type="predicted"/>